<name>A0ABW3B0L0_9FLAO</name>
<protein>
    <submittedName>
        <fullName evidence="1">Uncharacterized protein</fullName>
    </submittedName>
</protein>
<sequence>MKITKLDGDEWLFSQQLNPLEEIEKGNRGEKIFISDILEMYSEDHFSSKHTF</sequence>
<organism evidence="1 2">
    <name type="scientific">Maribacter chungangensis</name>
    <dbReference type="NCBI Taxonomy" id="1069117"/>
    <lineage>
        <taxon>Bacteria</taxon>
        <taxon>Pseudomonadati</taxon>
        <taxon>Bacteroidota</taxon>
        <taxon>Flavobacteriia</taxon>
        <taxon>Flavobacteriales</taxon>
        <taxon>Flavobacteriaceae</taxon>
        <taxon>Maribacter</taxon>
    </lineage>
</organism>
<evidence type="ECO:0000313" key="2">
    <source>
        <dbReference type="Proteomes" id="UP001597012"/>
    </source>
</evidence>
<dbReference type="RefSeq" id="WP_379932805.1">
    <property type="nucleotide sequence ID" value="NZ_JBHTHY010000003.1"/>
</dbReference>
<comment type="caution">
    <text evidence="1">The sequence shown here is derived from an EMBL/GenBank/DDBJ whole genome shotgun (WGS) entry which is preliminary data.</text>
</comment>
<proteinExistence type="predicted"/>
<gene>
    <name evidence="1" type="ORF">ACFQZJ_05255</name>
</gene>
<accession>A0ABW3B0L0</accession>
<dbReference type="Proteomes" id="UP001597012">
    <property type="component" value="Unassembled WGS sequence"/>
</dbReference>
<dbReference type="EMBL" id="JBHTHY010000003">
    <property type="protein sequence ID" value="MFD0796856.1"/>
    <property type="molecule type" value="Genomic_DNA"/>
</dbReference>
<keyword evidence="2" id="KW-1185">Reference proteome</keyword>
<reference evidence="2" key="1">
    <citation type="journal article" date="2019" name="Int. J. Syst. Evol. Microbiol.">
        <title>The Global Catalogue of Microorganisms (GCM) 10K type strain sequencing project: providing services to taxonomists for standard genome sequencing and annotation.</title>
        <authorList>
            <consortium name="The Broad Institute Genomics Platform"/>
            <consortium name="The Broad Institute Genome Sequencing Center for Infectious Disease"/>
            <person name="Wu L."/>
            <person name="Ma J."/>
        </authorList>
    </citation>
    <scope>NUCLEOTIDE SEQUENCE [LARGE SCALE GENOMIC DNA]</scope>
    <source>
        <strain evidence="2">CCUG 61948</strain>
    </source>
</reference>
<evidence type="ECO:0000313" key="1">
    <source>
        <dbReference type="EMBL" id="MFD0796856.1"/>
    </source>
</evidence>